<keyword evidence="1" id="KW-0472">Membrane</keyword>
<proteinExistence type="predicted"/>
<gene>
    <name evidence="2" type="ORF">EHF33_03160</name>
</gene>
<keyword evidence="1" id="KW-0812">Transmembrane</keyword>
<sequence>MIRREYMLACLLKSLRNRLWMIVLPTLVVGLLLTFLKVPWGWSIGIEALTLLSLITTITRSSYLRHRHEFDHYPLKRADPCKS</sequence>
<reference evidence="2 3" key="1">
    <citation type="submission" date="2018-11" db="EMBL/GenBank/DDBJ databases">
        <title>Deinococcus shelandsis sp. nov., isolated from South Shetland Islands soil of Antarctica.</title>
        <authorList>
            <person name="Tian J."/>
        </authorList>
    </citation>
    <scope>NUCLEOTIDE SEQUENCE [LARGE SCALE GENOMIC DNA]</scope>
    <source>
        <strain evidence="2 3">S14-83T</strain>
    </source>
</reference>
<feature type="transmembrane region" description="Helical" evidence="1">
    <location>
        <begin position="20"/>
        <end position="36"/>
    </location>
</feature>
<evidence type="ECO:0000256" key="1">
    <source>
        <dbReference type="SAM" id="Phobius"/>
    </source>
</evidence>
<dbReference type="Proteomes" id="UP000276417">
    <property type="component" value="Chromosome 1"/>
</dbReference>
<evidence type="ECO:0000313" key="3">
    <source>
        <dbReference type="Proteomes" id="UP000276417"/>
    </source>
</evidence>
<evidence type="ECO:0000313" key="2">
    <source>
        <dbReference type="EMBL" id="AZI41872.1"/>
    </source>
</evidence>
<name>A0A3G8Y934_9DEIO</name>
<keyword evidence="1" id="KW-1133">Transmembrane helix</keyword>
<dbReference type="AlphaFoldDB" id="A0A3G8Y934"/>
<accession>A0A3G8Y934</accession>
<organism evidence="2 3">
    <name type="scientific">Deinococcus psychrotolerans</name>
    <dbReference type="NCBI Taxonomy" id="2489213"/>
    <lineage>
        <taxon>Bacteria</taxon>
        <taxon>Thermotogati</taxon>
        <taxon>Deinococcota</taxon>
        <taxon>Deinococci</taxon>
        <taxon>Deinococcales</taxon>
        <taxon>Deinococcaceae</taxon>
        <taxon>Deinococcus</taxon>
    </lineage>
</organism>
<keyword evidence="3" id="KW-1185">Reference proteome</keyword>
<dbReference type="RefSeq" id="WP_124867815.1">
    <property type="nucleotide sequence ID" value="NZ_CP034183.1"/>
</dbReference>
<protein>
    <submittedName>
        <fullName evidence="2">Uncharacterized protein</fullName>
    </submittedName>
</protein>
<dbReference type="EMBL" id="CP034183">
    <property type="protein sequence ID" value="AZI41872.1"/>
    <property type="molecule type" value="Genomic_DNA"/>
</dbReference>
<dbReference type="KEGG" id="dph:EHF33_03160"/>